<protein>
    <submittedName>
        <fullName evidence="1">Uncharacterized protein</fullName>
    </submittedName>
</protein>
<organism evidence="1 2">
    <name type="scientific">Thermostaphylospora chromogena</name>
    <dbReference type="NCBI Taxonomy" id="35622"/>
    <lineage>
        <taxon>Bacteria</taxon>
        <taxon>Bacillati</taxon>
        <taxon>Actinomycetota</taxon>
        <taxon>Actinomycetes</taxon>
        <taxon>Streptosporangiales</taxon>
        <taxon>Thermomonosporaceae</taxon>
        <taxon>Thermostaphylospora</taxon>
    </lineage>
</organism>
<evidence type="ECO:0000313" key="1">
    <source>
        <dbReference type="EMBL" id="SDQ36648.1"/>
    </source>
</evidence>
<dbReference type="Proteomes" id="UP000217103">
    <property type="component" value="Unassembled WGS sequence"/>
</dbReference>
<gene>
    <name evidence="1" type="ORF">SAMN04489764_0402</name>
</gene>
<accession>A0A1H1AA90</accession>
<dbReference type="EMBL" id="FNKK01000002">
    <property type="protein sequence ID" value="SDQ36648.1"/>
    <property type="molecule type" value="Genomic_DNA"/>
</dbReference>
<name>A0A1H1AA90_9ACTN</name>
<reference evidence="1 2" key="1">
    <citation type="submission" date="2016-10" db="EMBL/GenBank/DDBJ databases">
        <authorList>
            <person name="de Groot N.N."/>
        </authorList>
    </citation>
    <scope>NUCLEOTIDE SEQUENCE [LARGE SCALE GENOMIC DNA]</scope>
    <source>
        <strain evidence="1 2">DSM 43794</strain>
    </source>
</reference>
<dbReference type="STRING" id="35622.SAMN04489764_0402"/>
<keyword evidence="2" id="KW-1185">Reference proteome</keyword>
<proteinExistence type="predicted"/>
<dbReference type="RefSeq" id="WP_278247183.1">
    <property type="nucleotide sequence ID" value="NZ_FNKK01000002.1"/>
</dbReference>
<dbReference type="AlphaFoldDB" id="A0A1H1AA90"/>
<sequence>MSYVLNLQATQVAEDQPEISPQSLSLLSPVTCFSSTSVVLC</sequence>
<evidence type="ECO:0000313" key="2">
    <source>
        <dbReference type="Proteomes" id="UP000217103"/>
    </source>
</evidence>